<dbReference type="InterPro" id="IPR002078">
    <property type="entry name" value="Sigma_54_int"/>
</dbReference>
<dbReference type="SUPFAM" id="SSF46689">
    <property type="entry name" value="Homeodomain-like"/>
    <property type="match status" value="1"/>
</dbReference>
<dbReference type="PANTHER" id="PTHR32071:SF57">
    <property type="entry name" value="C4-DICARBOXYLATE TRANSPORT TRANSCRIPTIONAL REGULATORY PROTEIN DCTD"/>
    <property type="match status" value="1"/>
</dbReference>
<dbReference type="GO" id="GO:0005524">
    <property type="term" value="F:ATP binding"/>
    <property type="evidence" value="ECO:0007669"/>
    <property type="project" value="UniProtKB-KW"/>
</dbReference>
<dbReference type="InterPro" id="IPR011006">
    <property type="entry name" value="CheY-like_superfamily"/>
</dbReference>
<evidence type="ECO:0000256" key="4">
    <source>
        <dbReference type="ARBA" id="ARBA00023125"/>
    </source>
</evidence>
<dbReference type="SMART" id="SM00448">
    <property type="entry name" value="REC"/>
    <property type="match status" value="1"/>
</dbReference>
<dbReference type="GO" id="GO:0000160">
    <property type="term" value="P:phosphorelay signal transduction system"/>
    <property type="evidence" value="ECO:0007669"/>
    <property type="project" value="InterPro"/>
</dbReference>
<dbReference type="InterPro" id="IPR009057">
    <property type="entry name" value="Homeodomain-like_sf"/>
</dbReference>
<dbReference type="CDD" id="cd00009">
    <property type="entry name" value="AAA"/>
    <property type="match status" value="1"/>
</dbReference>
<evidence type="ECO:0000256" key="3">
    <source>
        <dbReference type="ARBA" id="ARBA00023015"/>
    </source>
</evidence>
<evidence type="ECO:0000256" key="5">
    <source>
        <dbReference type="ARBA" id="ARBA00023163"/>
    </source>
</evidence>
<keyword evidence="3" id="KW-0805">Transcription regulation</keyword>
<dbReference type="InterPro" id="IPR025662">
    <property type="entry name" value="Sigma_54_int_dom_ATP-bd_1"/>
</dbReference>
<dbReference type="GO" id="GO:0006355">
    <property type="term" value="P:regulation of DNA-templated transcription"/>
    <property type="evidence" value="ECO:0007669"/>
    <property type="project" value="InterPro"/>
</dbReference>
<evidence type="ECO:0000256" key="2">
    <source>
        <dbReference type="ARBA" id="ARBA00022840"/>
    </source>
</evidence>
<feature type="modified residue" description="4-aspartylphosphate" evidence="6">
    <location>
        <position position="52"/>
    </location>
</feature>
<keyword evidence="6" id="KW-0597">Phosphoprotein</keyword>
<evidence type="ECO:0000256" key="6">
    <source>
        <dbReference type="PROSITE-ProRule" id="PRU00169"/>
    </source>
</evidence>
<dbReference type="PANTHER" id="PTHR32071">
    <property type="entry name" value="TRANSCRIPTIONAL REGULATORY PROTEIN"/>
    <property type="match status" value="1"/>
</dbReference>
<dbReference type="InterPro" id="IPR027417">
    <property type="entry name" value="P-loop_NTPase"/>
</dbReference>
<dbReference type="Pfam" id="PF02954">
    <property type="entry name" value="HTH_8"/>
    <property type="match status" value="1"/>
</dbReference>
<dbReference type="AlphaFoldDB" id="A0A7W9WNP8"/>
<keyword evidence="1" id="KW-0547">Nucleotide-binding</keyword>
<evidence type="ECO:0000256" key="1">
    <source>
        <dbReference type="ARBA" id="ARBA00022741"/>
    </source>
</evidence>
<dbReference type="PROSITE" id="PS00688">
    <property type="entry name" value="SIGMA54_INTERACT_3"/>
    <property type="match status" value="1"/>
</dbReference>
<dbReference type="Gene3D" id="3.40.50.2300">
    <property type="match status" value="1"/>
</dbReference>
<comment type="caution">
    <text evidence="9">The sequence shown here is derived from an EMBL/GenBank/DDBJ whole genome shotgun (WGS) entry which is preliminary data.</text>
</comment>
<dbReference type="Proteomes" id="UP000541136">
    <property type="component" value="Unassembled WGS sequence"/>
</dbReference>
<dbReference type="Gene3D" id="3.40.50.300">
    <property type="entry name" value="P-loop containing nucleotide triphosphate hydrolases"/>
    <property type="match status" value="1"/>
</dbReference>
<dbReference type="SUPFAM" id="SSF52540">
    <property type="entry name" value="P-loop containing nucleoside triphosphate hydrolases"/>
    <property type="match status" value="1"/>
</dbReference>
<dbReference type="InterPro" id="IPR003593">
    <property type="entry name" value="AAA+_ATPase"/>
</dbReference>
<dbReference type="InterPro" id="IPR025943">
    <property type="entry name" value="Sigma_54_int_dom_ATP-bd_2"/>
</dbReference>
<dbReference type="GO" id="GO:0043565">
    <property type="term" value="F:sequence-specific DNA binding"/>
    <property type="evidence" value="ECO:0007669"/>
    <property type="project" value="InterPro"/>
</dbReference>
<dbReference type="Pfam" id="PF00158">
    <property type="entry name" value="Sigma54_activat"/>
    <property type="match status" value="1"/>
</dbReference>
<evidence type="ECO:0000313" key="9">
    <source>
        <dbReference type="EMBL" id="MBB6083015.1"/>
    </source>
</evidence>
<protein>
    <submittedName>
        <fullName evidence="9">DNA-binding NtrC family response regulator</fullName>
    </submittedName>
</protein>
<dbReference type="Gene3D" id="1.10.10.60">
    <property type="entry name" value="Homeodomain-like"/>
    <property type="match status" value="1"/>
</dbReference>
<dbReference type="PROSITE" id="PS00675">
    <property type="entry name" value="SIGMA54_INTERACT_1"/>
    <property type="match status" value="1"/>
</dbReference>
<organism evidence="9 10">
    <name type="scientific">Castellaniella defragrans</name>
    <name type="common">Alcaligenes defragrans</name>
    <dbReference type="NCBI Taxonomy" id="75697"/>
    <lineage>
        <taxon>Bacteria</taxon>
        <taxon>Pseudomonadati</taxon>
        <taxon>Pseudomonadota</taxon>
        <taxon>Betaproteobacteria</taxon>
        <taxon>Burkholderiales</taxon>
        <taxon>Alcaligenaceae</taxon>
        <taxon>Castellaniella</taxon>
    </lineage>
</organism>
<feature type="domain" description="Response regulatory" evidence="8">
    <location>
        <begin position="3"/>
        <end position="115"/>
    </location>
</feature>
<dbReference type="SMART" id="SM00382">
    <property type="entry name" value="AAA"/>
    <property type="match status" value="1"/>
</dbReference>
<dbReference type="InterPro" id="IPR025944">
    <property type="entry name" value="Sigma_54_int_dom_CS"/>
</dbReference>
<dbReference type="FunFam" id="3.40.50.300:FF:000006">
    <property type="entry name" value="DNA-binding transcriptional regulator NtrC"/>
    <property type="match status" value="1"/>
</dbReference>
<dbReference type="InterPro" id="IPR002197">
    <property type="entry name" value="HTH_Fis"/>
</dbReference>
<dbReference type="PROSITE" id="PS50110">
    <property type="entry name" value="RESPONSE_REGULATORY"/>
    <property type="match status" value="1"/>
</dbReference>
<dbReference type="SUPFAM" id="SSF52172">
    <property type="entry name" value="CheY-like"/>
    <property type="match status" value="1"/>
</dbReference>
<proteinExistence type="predicted"/>
<keyword evidence="4 9" id="KW-0238">DNA-binding</keyword>
<dbReference type="RefSeq" id="WP_151025463.1">
    <property type="nucleotide sequence ID" value="NZ_JACHIB010000005.1"/>
</dbReference>
<sequence length="459" mass="50119">MPHLLILDDDDLVREMLVELGRECGYTVAQAACVKDALIQLDMRPPDLVLADLCVPGGDGMEVCRNAAAVGSEVVIITGHGNMDNAVQALRLGVSDYLVKPVCMDRLRTLMSRVAGTRGKPPRPRASGEQGHFGCMFGESEAMQDVYRQISRVAPSAMTVFVVGESGTGKELVAQAIHQSSPRGGKPFVAVNCGAIAPSLIENEMFGHERGSYTGADRQHKGYFERADGGTLFLDEITEMSFDLQVKLLRVLETGRFMRVGTHQEIACDVRVVAATNRSPEEAVREGKLREDLYYRLAVFPLVLPPLRQRGDDVILLANRFLDELNADGGTNNRFSDAAIERLRRHDWPGNVRELRNAVRRSYIMAEGDELDALLVPSAMREDDEEEAAGSVTLRVGETLAEADRRLILATLSCCGGVKKQTAAILGVSPKTLYNRLEAYAAAGYEVPDLHGDTSCAET</sequence>
<keyword evidence="5" id="KW-0804">Transcription</keyword>
<feature type="domain" description="Sigma-54 factor interaction" evidence="7">
    <location>
        <begin position="136"/>
        <end position="364"/>
    </location>
</feature>
<name>A0A7W9WNP8_CASDE</name>
<dbReference type="Gene3D" id="1.10.8.60">
    <property type="match status" value="1"/>
</dbReference>
<evidence type="ECO:0000313" key="10">
    <source>
        <dbReference type="Proteomes" id="UP000541136"/>
    </source>
</evidence>
<evidence type="ECO:0000259" key="7">
    <source>
        <dbReference type="PROSITE" id="PS50045"/>
    </source>
</evidence>
<dbReference type="PROSITE" id="PS00676">
    <property type="entry name" value="SIGMA54_INTERACT_2"/>
    <property type="match status" value="1"/>
</dbReference>
<dbReference type="Pfam" id="PF25601">
    <property type="entry name" value="AAA_lid_14"/>
    <property type="match status" value="1"/>
</dbReference>
<gene>
    <name evidence="9" type="ORF">HNR28_001050</name>
</gene>
<dbReference type="EMBL" id="JACHIB010000005">
    <property type="protein sequence ID" value="MBB6083015.1"/>
    <property type="molecule type" value="Genomic_DNA"/>
</dbReference>
<dbReference type="InterPro" id="IPR058031">
    <property type="entry name" value="AAA_lid_NorR"/>
</dbReference>
<reference evidence="9 10" key="1">
    <citation type="submission" date="2020-08" db="EMBL/GenBank/DDBJ databases">
        <title>Genomic Encyclopedia of Type Strains, Phase IV (KMG-IV): sequencing the most valuable type-strain genomes for metagenomic binning, comparative biology and taxonomic classification.</title>
        <authorList>
            <person name="Goeker M."/>
        </authorList>
    </citation>
    <scope>NUCLEOTIDE SEQUENCE [LARGE SCALE GENOMIC DNA]</scope>
    <source>
        <strain evidence="9 10">DSM 12141</strain>
    </source>
</reference>
<accession>A0A7W9WNP8</accession>
<evidence type="ECO:0000259" key="8">
    <source>
        <dbReference type="PROSITE" id="PS50110"/>
    </source>
</evidence>
<dbReference type="Pfam" id="PF00072">
    <property type="entry name" value="Response_reg"/>
    <property type="match status" value="1"/>
</dbReference>
<dbReference type="PROSITE" id="PS50045">
    <property type="entry name" value="SIGMA54_INTERACT_4"/>
    <property type="match status" value="1"/>
</dbReference>
<keyword evidence="2" id="KW-0067">ATP-binding</keyword>
<dbReference type="InterPro" id="IPR001789">
    <property type="entry name" value="Sig_transdc_resp-reg_receiver"/>
</dbReference>